<comment type="similarity">
    <text evidence="8">Belongs to the hok/gef family.</text>
</comment>
<evidence type="ECO:0000256" key="6">
    <source>
        <dbReference type="ARBA" id="ARBA00022989"/>
    </source>
</evidence>
<keyword evidence="6 8" id="KW-1133">Transmembrane helix</keyword>
<keyword evidence="7 8" id="KW-0472">Membrane</keyword>
<organism evidence="9">
    <name type="scientific">Phytobacter massiliensis</name>
    <dbReference type="NCBI Taxonomy" id="1485952"/>
    <lineage>
        <taxon>Bacteria</taxon>
        <taxon>Pseudomonadati</taxon>
        <taxon>Pseudomonadota</taxon>
        <taxon>Gammaproteobacteria</taxon>
        <taxon>Enterobacterales</taxon>
        <taxon>Enterobacteriaceae</taxon>
        <taxon>Phytobacter</taxon>
    </lineage>
</organism>
<evidence type="ECO:0000256" key="2">
    <source>
        <dbReference type="ARBA" id="ARBA00022475"/>
    </source>
</evidence>
<evidence type="ECO:0000256" key="7">
    <source>
        <dbReference type="ARBA" id="ARBA00023136"/>
    </source>
</evidence>
<evidence type="ECO:0000256" key="4">
    <source>
        <dbReference type="ARBA" id="ARBA00022649"/>
    </source>
</evidence>
<feature type="transmembrane region" description="Helical" evidence="8">
    <location>
        <begin position="26"/>
        <end position="45"/>
    </location>
</feature>
<reference evidence="9" key="1">
    <citation type="submission" date="2019-11" db="EMBL/GenBank/DDBJ databases">
        <authorList>
            <person name="Feng L."/>
        </authorList>
    </citation>
    <scope>NUCLEOTIDE SEQUENCE</scope>
    <source>
        <strain evidence="9">EMassiliensisLFYP7</strain>
    </source>
</reference>
<evidence type="ECO:0000313" key="9">
    <source>
        <dbReference type="EMBL" id="VYU21245.1"/>
    </source>
</evidence>
<dbReference type="NCBIfam" id="NF007279">
    <property type="entry name" value="PRK09738.1"/>
    <property type="match status" value="1"/>
</dbReference>
<dbReference type="AlphaFoldDB" id="A0A6N3CZA0"/>
<name>A0A6N3CZA0_9ENTR</name>
<evidence type="ECO:0000256" key="1">
    <source>
        <dbReference type="ARBA" id="ARBA00004377"/>
    </source>
</evidence>
<dbReference type="Pfam" id="PF01848">
    <property type="entry name" value="HOK_GEF"/>
    <property type="match status" value="1"/>
</dbReference>
<keyword evidence="3" id="KW-0997">Cell inner membrane</keyword>
<accession>A0A6N3CZA0</accession>
<keyword evidence="4" id="KW-1277">Toxin-antitoxin system</keyword>
<keyword evidence="5 8" id="KW-0812">Transmembrane</keyword>
<dbReference type="InterPro" id="IPR000021">
    <property type="entry name" value="Hok/gef_toxin"/>
</dbReference>
<proteinExistence type="inferred from homology"/>
<gene>
    <name evidence="9" type="ORF">EMLFYP7_01694</name>
</gene>
<dbReference type="EMBL" id="CACRTZ010000009">
    <property type="protein sequence ID" value="VYU21245.1"/>
    <property type="molecule type" value="Genomic_DNA"/>
</dbReference>
<comment type="subcellular location">
    <subcellularLocation>
        <location evidence="1 8">Cell inner membrane</location>
        <topology evidence="1 8">Single-pass membrane protein</topology>
    </subcellularLocation>
</comment>
<dbReference type="GO" id="GO:0005886">
    <property type="term" value="C:plasma membrane"/>
    <property type="evidence" value="ECO:0007669"/>
    <property type="project" value="UniProtKB-SubCell"/>
</dbReference>
<sequence length="71" mass="8247">MLDTSRLAAYCALRKEKKAMKLPRNSFIWCVLIVCLTLLIFTWLTRKSLCEIRYRDGSREVAALMAYESGK</sequence>
<dbReference type="PRINTS" id="PR00281">
    <property type="entry name" value="HOKGEFTOXIC"/>
</dbReference>
<keyword evidence="2" id="KW-1003">Cell membrane</keyword>
<evidence type="ECO:0000256" key="5">
    <source>
        <dbReference type="ARBA" id="ARBA00022692"/>
    </source>
</evidence>
<protein>
    <submittedName>
        <fullName evidence="9">Small toxic polypeptide</fullName>
    </submittedName>
</protein>
<dbReference type="InterPro" id="IPR018084">
    <property type="entry name" value="Hok/gef_toxin_CS"/>
</dbReference>
<evidence type="ECO:0000256" key="3">
    <source>
        <dbReference type="ARBA" id="ARBA00022519"/>
    </source>
</evidence>
<dbReference type="PROSITE" id="PS00556">
    <property type="entry name" value="HOK_GEF"/>
    <property type="match status" value="1"/>
</dbReference>
<evidence type="ECO:0000256" key="8">
    <source>
        <dbReference type="RuleBase" id="RU221113"/>
    </source>
</evidence>